<keyword evidence="2" id="KW-0547">Nucleotide-binding</keyword>
<name>S4A5I8_9ACTN</name>
<sequence>MIAARGTAAELKSRVPGDRLDLTLTTSDAYLRATARTPHATHHDPPARTLGIPTDGTARHVRALLDELDPDGTEVESFVLRTATLDDVFLSLTAPRPAAAAHERTTTEEAPTHV</sequence>
<evidence type="ECO:0000256" key="2">
    <source>
        <dbReference type="ARBA" id="ARBA00022741"/>
    </source>
</evidence>
<evidence type="ECO:0000313" key="6">
    <source>
        <dbReference type="EMBL" id="EPH46005.1"/>
    </source>
</evidence>
<feature type="compositionally biased region" description="Basic and acidic residues" evidence="4">
    <location>
        <begin position="101"/>
        <end position="114"/>
    </location>
</feature>
<keyword evidence="3" id="KW-0067">ATP-binding</keyword>
<keyword evidence="7" id="KW-1185">Reference proteome</keyword>
<dbReference type="InterPro" id="IPR025302">
    <property type="entry name" value="DrrA1/2-like_C"/>
</dbReference>
<evidence type="ECO:0000256" key="4">
    <source>
        <dbReference type="SAM" id="MobiDB-lite"/>
    </source>
</evidence>
<dbReference type="Pfam" id="PF13732">
    <property type="entry name" value="DrrA1-3_C"/>
    <property type="match status" value="1"/>
</dbReference>
<dbReference type="EMBL" id="AOPZ01000031">
    <property type="protein sequence ID" value="EPH46005.1"/>
    <property type="molecule type" value="Genomic_DNA"/>
</dbReference>
<comment type="caution">
    <text evidence="6">The sequence shown here is derived from an EMBL/GenBank/DDBJ whole genome shotgun (WGS) entry which is preliminary data.</text>
</comment>
<reference evidence="6 7" key="1">
    <citation type="submission" date="2013-02" db="EMBL/GenBank/DDBJ databases">
        <title>Draft Genome Sequence of Streptomyces aurantiacus, Which Produces Setomimycin.</title>
        <authorList>
            <person name="Gruening B.A."/>
            <person name="Praeg A."/>
            <person name="Erxleben A."/>
            <person name="Guenther S."/>
            <person name="Mueller M."/>
        </authorList>
    </citation>
    <scope>NUCLEOTIDE SEQUENCE [LARGE SCALE GENOMIC DNA]</scope>
    <source>
        <strain evidence="6 7">JA 4570</strain>
    </source>
</reference>
<keyword evidence="1" id="KW-0813">Transport</keyword>
<evidence type="ECO:0000256" key="1">
    <source>
        <dbReference type="ARBA" id="ARBA00022448"/>
    </source>
</evidence>
<feature type="region of interest" description="Disordered" evidence="4">
    <location>
        <begin position="95"/>
        <end position="114"/>
    </location>
</feature>
<dbReference type="AlphaFoldDB" id="S4A5I8"/>
<accession>S4A5I8</accession>
<protein>
    <recommendedName>
        <fullName evidence="5">Daunorubicin resistance ATP-binding protein DrrA1/2-like C-terminal domain-containing protein</fullName>
    </recommendedName>
</protein>
<evidence type="ECO:0000313" key="7">
    <source>
        <dbReference type="Proteomes" id="UP000014629"/>
    </source>
</evidence>
<dbReference type="GO" id="GO:0005524">
    <property type="term" value="F:ATP binding"/>
    <property type="evidence" value="ECO:0007669"/>
    <property type="project" value="UniProtKB-KW"/>
</dbReference>
<feature type="domain" description="Daunorubicin resistance ATP-binding protein DrrA1/2-like C-terminal" evidence="5">
    <location>
        <begin position="6"/>
        <end position="92"/>
    </location>
</feature>
<proteinExistence type="predicted"/>
<evidence type="ECO:0000259" key="5">
    <source>
        <dbReference type="Pfam" id="PF13732"/>
    </source>
</evidence>
<evidence type="ECO:0000256" key="3">
    <source>
        <dbReference type="ARBA" id="ARBA00022840"/>
    </source>
</evidence>
<organism evidence="6 7">
    <name type="scientific">Streptomyces aurantiacus JA 4570</name>
    <dbReference type="NCBI Taxonomy" id="1286094"/>
    <lineage>
        <taxon>Bacteria</taxon>
        <taxon>Bacillati</taxon>
        <taxon>Actinomycetota</taxon>
        <taxon>Actinomycetes</taxon>
        <taxon>Kitasatosporales</taxon>
        <taxon>Streptomycetaceae</taxon>
        <taxon>Streptomyces</taxon>
        <taxon>Streptomyces aurantiacus group</taxon>
    </lineage>
</organism>
<dbReference type="Proteomes" id="UP000014629">
    <property type="component" value="Unassembled WGS sequence"/>
</dbReference>
<dbReference type="PATRIC" id="fig|1286094.4.peg.906"/>
<gene>
    <name evidence="6" type="ORF">STRAU_0926</name>
</gene>